<gene>
    <name evidence="2" type="ORF">H9906_05570</name>
</gene>
<feature type="domain" description="PLD phosphodiesterase" evidence="1">
    <location>
        <begin position="412"/>
        <end position="439"/>
    </location>
</feature>
<name>A0A9D2RGL5_9BURK</name>
<reference evidence="2" key="1">
    <citation type="journal article" date="2021" name="PeerJ">
        <title>Extensive microbial diversity within the chicken gut microbiome revealed by metagenomics and culture.</title>
        <authorList>
            <person name="Gilroy R."/>
            <person name="Ravi A."/>
            <person name="Getino M."/>
            <person name="Pursley I."/>
            <person name="Horton D.L."/>
            <person name="Alikhan N.F."/>
            <person name="Baker D."/>
            <person name="Gharbi K."/>
            <person name="Hall N."/>
            <person name="Watson M."/>
            <person name="Adriaenssens E.M."/>
            <person name="Foster-Nyarko E."/>
            <person name="Jarju S."/>
            <person name="Secka A."/>
            <person name="Antonio M."/>
            <person name="Oren A."/>
            <person name="Chaudhuri R.R."/>
            <person name="La Ragione R."/>
            <person name="Hildebrand F."/>
            <person name="Pallen M.J."/>
        </authorList>
    </citation>
    <scope>NUCLEOTIDE SEQUENCE</scope>
    <source>
        <strain evidence="2">9264</strain>
    </source>
</reference>
<evidence type="ECO:0000313" key="3">
    <source>
        <dbReference type="Proteomes" id="UP000823889"/>
    </source>
</evidence>
<proteinExistence type="predicted"/>
<dbReference type="SUPFAM" id="SSF56024">
    <property type="entry name" value="Phospholipase D/nuclease"/>
    <property type="match status" value="2"/>
</dbReference>
<reference evidence="2" key="2">
    <citation type="submission" date="2021-04" db="EMBL/GenBank/DDBJ databases">
        <authorList>
            <person name="Gilroy R."/>
        </authorList>
    </citation>
    <scope>NUCLEOTIDE SEQUENCE</scope>
    <source>
        <strain evidence="2">9264</strain>
    </source>
</reference>
<dbReference type="EMBL" id="DWUQ01000111">
    <property type="protein sequence ID" value="HJD44480.1"/>
    <property type="molecule type" value="Genomic_DNA"/>
</dbReference>
<evidence type="ECO:0000313" key="2">
    <source>
        <dbReference type="EMBL" id="HJD44480.1"/>
    </source>
</evidence>
<dbReference type="PANTHER" id="PTHR21248:SF12">
    <property type="entry name" value="CARDIOLIPIN SYNTHASE C"/>
    <property type="match status" value="1"/>
</dbReference>
<dbReference type="AlphaFoldDB" id="A0A9D2RGL5"/>
<accession>A0A9D2RGL5</accession>
<dbReference type="Proteomes" id="UP000823889">
    <property type="component" value="Unassembled WGS sequence"/>
</dbReference>
<dbReference type="PROSITE" id="PS51257">
    <property type="entry name" value="PROKAR_LIPOPROTEIN"/>
    <property type="match status" value="1"/>
</dbReference>
<sequence length="522" mass="58817">MPLSFRSSVALALGVVLLFSLSSCTLSALEARESSHAYSLDMVKDTRLGKSFIHQMEAKPGLSGMRELDDAQEAFAIRALLTRLAEKSIDVQYYIWRNDITGMLLLKQLHEAAERGVRVRLLIDDNGIKDLDGVLALLNNHPNLEVRLFNPFSIRFFKPLNYLTEFGRLNHRMHNKSFTVDNLATIVGGRNIGDEYFGATDQEVLFADLDVLAVGAVAQDVSADFDRYWASPLSYPIDQLVKPKHLAPPSILEIDEIAKPNPDRTQRYVAALKQSDFAQALVSQQVPLEWVKVEMVSDDPSKAEGMAQDEQLLTYQLGRAIGEATEHVDLISPYFVPTKVGVENFSRLVNDRNIQVRVLTNSYDATDVAVVHAGYVKRRKDIVREGVELYELKKQSPDNLIKKKVSPFGSSSGSSLHAKTFTIDDQRVFIGSFNFDPRSAHLNTELGFVIQSPALAQRIRRIFTEQVPESSYRIQLNEKNKVIWAEKDHEGNEIIHTTEPGTGFWSRVWVGFLSKLPIEWML</sequence>
<dbReference type="InterPro" id="IPR001736">
    <property type="entry name" value="PLipase_D/transphosphatidylase"/>
</dbReference>
<feature type="domain" description="PLD phosphodiesterase" evidence="1">
    <location>
        <begin position="169"/>
        <end position="196"/>
    </location>
</feature>
<organism evidence="2 3">
    <name type="scientific">Candidatus Paenalcaligenes intestinipullorum</name>
    <dbReference type="NCBI Taxonomy" id="2838718"/>
    <lineage>
        <taxon>Bacteria</taxon>
        <taxon>Pseudomonadati</taxon>
        <taxon>Pseudomonadota</taxon>
        <taxon>Betaproteobacteria</taxon>
        <taxon>Burkholderiales</taxon>
        <taxon>Alcaligenaceae</taxon>
        <taxon>Paenalcaligenes</taxon>
    </lineage>
</organism>
<dbReference type="CDD" id="cd09113">
    <property type="entry name" value="PLDc_ymdC_like_2"/>
    <property type="match status" value="1"/>
</dbReference>
<dbReference type="InterPro" id="IPR025202">
    <property type="entry name" value="PLD-like_dom"/>
</dbReference>
<dbReference type="GO" id="GO:0030572">
    <property type="term" value="F:phosphatidyltransferase activity"/>
    <property type="evidence" value="ECO:0007669"/>
    <property type="project" value="UniProtKB-ARBA"/>
</dbReference>
<comment type="caution">
    <text evidence="2">The sequence shown here is derived from an EMBL/GenBank/DDBJ whole genome shotgun (WGS) entry which is preliminary data.</text>
</comment>
<dbReference type="Pfam" id="PF13091">
    <property type="entry name" value="PLDc_2"/>
    <property type="match status" value="2"/>
</dbReference>
<dbReference type="PROSITE" id="PS50035">
    <property type="entry name" value="PLD"/>
    <property type="match status" value="2"/>
</dbReference>
<dbReference type="GO" id="GO:0032049">
    <property type="term" value="P:cardiolipin biosynthetic process"/>
    <property type="evidence" value="ECO:0007669"/>
    <property type="project" value="UniProtKB-ARBA"/>
</dbReference>
<dbReference type="PANTHER" id="PTHR21248">
    <property type="entry name" value="CARDIOLIPIN SYNTHASE"/>
    <property type="match status" value="1"/>
</dbReference>
<dbReference type="SMART" id="SM00155">
    <property type="entry name" value="PLDc"/>
    <property type="match status" value="2"/>
</dbReference>
<dbReference type="Gene3D" id="3.30.870.10">
    <property type="entry name" value="Endonuclease Chain A"/>
    <property type="match status" value="2"/>
</dbReference>
<dbReference type="CDD" id="cd09111">
    <property type="entry name" value="PLDc_ymdC_like_1"/>
    <property type="match status" value="1"/>
</dbReference>
<protein>
    <submittedName>
        <fullName evidence="2">Phospholipase D family protein</fullName>
    </submittedName>
</protein>
<evidence type="ECO:0000259" key="1">
    <source>
        <dbReference type="PROSITE" id="PS50035"/>
    </source>
</evidence>